<evidence type="ECO:0000256" key="4">
    <source>
        <dbReference type="ARBA" id="ARBA00022723"/>
    </source>
</evidence>
<dbReference type="InterPro" id="IPR041929">
    <property type="entry name" value="Tetrathionate-R_A_N"/>
</dbReference>
<keyword evidence="11" id="KW-1185">Reference proteome</keyword>
<dbReference type="SUPFAM" id="SSF50692">
    <property type="entry name" value="ADC-like"/>
    <property type="match status" value="1"/>
</dbReference>
<evidence type="ECO:0000256" key="3">
    <source>
        <dbReference type="ARBA" id="ARBA00022505"/>
    </source>
</evidence>
<evidence type="ECO:0000256" key="5">
    <source>
        <dbReference type="ARBA" id="ARBA00022729"/>
    </source>
</evidence>
<dbReference type="EMBL" id="NXLZ01000011">
    <property type="protein sequence ID" value="TKX30007.1"/>
    <property type="molecule type" value="Genomic_DNA"/>
</dbReference>
<keyword evidence="5" id="KW-0732">Signal</keyword>
<accession>A0A4U7BPI9</accession>
<dbReference type="InterPro" id="IPR006656">
    <property type="entry name" value="Mopterin_OxRdtase"/>
</dbReference>
<dbReference type="GO" id="GO:0043546">
    <property type="term" value="F:molybdopterin cofactor binding"/>
    <property type="evidence" value="ECO:0007669"/>
    <property type="project" value="InterPro"/>
</dbReference>
<dbReference type="InterPro" id="IPR009010">
    <property type="entry name" value="Asp_de-COase-like_dom_sf"/>
</dbReference>
<dbReference type="SUPFAM" id="SSF53706">
    <property type="entry name" value="Formate dehydrogenase/DMSO reductase, domains 1-3"/>
    <property type="match status" value="1"/>
</dbReference>
<dbReference type="PANTHER" id="PTHR43742">
    <property type="entry name" value="TRIMETHYLAMINE-N-OXIDE REDUCTASE"/>
    <property type="match status" value="1"/>
</dbReference>
<keyword evidence="8" id="KW-0411">Iron-sulfur</keyword>
<dbReference type="CDD" id="cd02758">
    <property type="entry name" value="MopB_Tetrathionate-Ra"/>
    <property type="match status" value="1"/>
</dbReference>
<evidence type="ECO:0000256" key="6">
    <source>
        <dbReference type="ARBA" id="ARBA00023002"/>
    </source>
</evidence>
<protein>
    <submittedName>
        <fullName evidence="10">Tetrathionate reductase subunit TtrA</fullName>
    </submittedName>
</protein>
<dbReference type="Gene3D" id="3.40.50.740">
    <property type="match status" value="1"/>
</dbReference>
<evidence type="ECO:0000313" key="11">
    <source>
        <dbReference type="Proteomes" id="UP000308838"/>
    </source>
</evidence>
<dbReference type="Gene3D" id="3.30.200.210">
    <property type="match status" value="1"/>
</dbReference>
<sequence length="1005" mass="112708">MKMKRRKFLIGSGLSIGAISALGYSDTLKHTLTFSDKGTKAKNTIYANAQECEATINQNGINFNDKFNIMPSVCNGCVTFCSVRAKIDKKSQKVLRVSGNPYSLLSSDPYLDMNTPLKESFIALSNHNENGLNMRSTCCVRGNFVHHKLDDEFRITKPLKRVGKRGENKWKSIGIEELISEIVNGGDLFNEGHIEGLKTFCDTKTLIDEKNPDYGPLANKLCILGTGDEGRQNFITHRFAQSFGTINYLGHTAICGLSMRAGEAAYLNDFQKYPHLKPDFEHCKFLLNIATAPAQAGNPFKRQAHLLAKARSEGEMKYVTITPNLTNADTFAVENKSRWIPIKPGSDLAFVMGMLRVIIENKLYNLSYLKIPSLKSQIALNDVSFTNATHLVLQDEENYGTFLRDENNQILVLENGILKNADEVKQADLEFNGNVEYKGKMYRVKTSFEILKENIFEYSLEEYAQKCEIEPNIIADLAKEFTSYGRAVATDCHGGTMHTTGFYTAYAIMMLGSMVGNLNHKGGMSIGGGKFNSFNGKMFNLLAYEGKKKPYGTRIDRARKAYETSTEFQEKIKNNQNPYPAKDQWYPLSNALENEVLTSSANAYPYKLGTLITWGTSLVYGQSLNSKTIELLKDPKKSIPLFIAIDPFINETSLYADYIIPDSVLFETWGVLSPWAGYATKTTHLRFPIVQSPNEKFKNGQSICMDSFLIELGKALNLSSFGKDAIKDKDGNYYPLDKPEDFYLRAFLNVALDTQNPVNDISDEEFKISGLQKYEKILKEICKEHWRKVAFIMSRGGRFSNKESAYKGNALSNSYKKAIAIYNEKLGTAKNALSGERYSGAIKYYDARYANGKKIIQKEGFDLLAFNYKSNIFSSYSATLESLKEIKYSTYIDINSQSAKKYNIKNGDKVKLSTYESSIIGYVRVKEGIHPSAVGLEYGDGRGAEGAKDLSIDGKTLKARIRRKNGIAYNQLGLRDITRPNSPNLSDFIIGSNARQAFMVKIEKI</sequence>
<dbReference type="InterPro" id="IPR050612">
    <property type="entry name" value="Prok_Mopterin_Oxidored"/>
</dbReference>
<keyword evidence="2" id="KW-0004">4Fe-4S</keyword>
<dbReference type="Gene3D" id="2.40.40.20">
    <property type="match status" value="1"/>
</dbReference>
<dbReference type="AlphaFoldDB" id="A0A4U7BPI9"/>
<evidence type="ECO:0000313" key="10">
    <source>
        <dbReference type="EMBL" id="TKX30007.1"/>
    </source>
</evidence>
<dbReference type="Proteomes" id="UP000308838">
    <property type="component" value="Unassembled WGS sequence"/>
</dbReference>
<dbReference type="GO" id="GO:0046872">
    <property type="term" value="F:metal ion binding"/>
    <property type="evidence" value="ECO:0007669"/>
    <property type="project" value="UniProtKB-KW"/>
</dbReference>
<feature type="domain" description="4Fe-4S Mo/W bis-MGD-type" evidence="9">
    <location>
        <begin position="67"/>
        <end position="151"/>
    </location>
</feature>
<comment type="caution">
    <text evidence="10">The sequence shown here is derived from an EMBL/GenBank/DDBJ whole genome shotgun (WGS) entry which is preliminary data.</text>
</comment>
<dbReference type="GO" id="GO:0051539">
    <property type="term" value="F:4 iron, 4 sulfur cluster binding"/>
    <property type="evidence" value="ECO:0007669"/>
    <property type="project" value="UniProtKB-KW"/>
</dbReference>
<evidence type="ECO:0000256" key="7">
    <source>
        <dbReference type="ARBA" id="ARBA00023004"/>
    </source>
</evidence>
<gene>
    <name evidence="10" type="ORF">CQA69_06690</name>
</gene>
<evidence type="ECO:0000256" key="1">
    <source>
        <dbReference type="ARBA" id="ARBA00010312"/>
    </source>
</evidence>
<dbReference type="Pfam" id="PF00384">
    <property type="entry name" value="Molybdopterin"/>
    <property type="match status" value="1"/>
</dbReference>
<dbReference type="SMART" id="SM00926">
    <property type="entry name" value="Molybdop_Fe4S4"/>
    <property type="match status" value="1"/>
</dbReference>
<proteinExistence type="inferred from homology"/>
<evidence type="ECO:0000259" key="9">
    <source>
        <dbReference type="SMART" id="SM00926"/>
    </source>
</evidence>
<dbReference type="InterPro" id="IPR006657">
    <property type="entry name" value="MoPterin_dinucl-bd_dom"/>
</dbReference>
<keyword evidence="7" id="KW-0408">Iron</keyword>
<dbReference type="OrthoDB" id="9810782at2"/>
<keyword evidence="3" id="KW-0500">Molybdenum</keyword>
<organism evidence="10 11">
    <name type="scientific">Campylobacter estrildidarum</name>
    <dbReference type="NCBI Taxonomy" id="2510189"/>
    <lineage>
        <taxon>Bacteria</taxon>
        <taxon>Pseudomonadati</taxon>
        <taxon>Campylobacterota</taxon>
        <taxon>Epsilonproteobacteria</taxon>
        <taxon>Campylobacterales</taxon>
        <taxon>Campylobacteraceae</taxon>
        <taxon>Campylobacter</taxon>
    </lineage>
</organism>
<dbReference type="InterPro" id="IPR006963">
    <property type="entry name" value="Mopterin_OxRdtase_4Fe-4S_dom"/>
</dbReference>
<dbReference type="PANTHER" id="PTHR43742:SF9">
    <property type="entry name" value="TETRATHIONATE REDUCTASE SUBUNIT A"/>
    <property type="match status" value="1"/>
</dbReference>
<dbReference type="GO" id="GO:0016491">
    <property type="term" value="F:oxidoreductase activity"/>
    <property type="evidence" value="ECO:0007669"/>
    <property type="project" value="UniProtKB-KW"/>
</dbReference>
<evidence type="ECO:0000256" key="2">
    <source>
        <dbReference type="ARBA" id="ARBA00022485"/>
    </source>
</evidence>
<reference evidence="10 11" key="1">
    <citation type="submission" date="2018-05" db="EMBL/GenBank/DDBJ databases">
        <title>Novel Campyloabacter and Helicobacter Species and Strains.</title>
        <authorList>
            <person name="Mannion A.J."/>
            <person name="Shen Z."/>
            <person name="Fox J.G."/>
        </authorList>
    </citation>
    <scope>NUCLEOTIDE SEQUENCE [LARGE SCALE GENOMIC DNA]</scope>
    <source>
        <strain evidence="11">MIT17-664</strain>
    </source>
</reference>
<comment type="similarity">
    <text evidence="1">Belongs to the prokaryotic molybdopterin-containing oxidoreductase family.</text>
</comment>
<dbReference type="Gene3D" id="3.40.228.10">
    <property type="entry name" value="Dimethylsulfoxide Reductase, domain 2"/>
    <property type="match status" value="1"/>
</dbReference>
<evidence type="ECO:0000256" key="8">
    <source>
        <dbReference type="ARBA" id="ARBA00023014"/>
    </source>
</evidence>
<keyword evidence="6" id="KW-0560">Oxidoreductase</keyword>
<name>A0A4U7BPI9_9BACT</name>
<keyword evidence="4" id="KW-0479">Metal-binding</keyword>
<dbReference type="Pfam" id="PF01568">
    <property type="entry name" value="Molydop_binding"/>
    <property type="match status" value="1"/>
</dbReference>